<dbReference type="AlphaFoldDB" id="D2VQG3"/>
<keyword evidence="2" id="KW-0812">Transmembrane</keyword>
<evidence type="ECO:0000256" key="1">
    <source>
        <dbReference type="SAM" id="MobiDB-lite"/>
    </source>
</evidence>
<feature type="transmembrane region" description="Helical" evidence="2">
    <location>
        <begin position="242"/>
        <end position="271"/>
    </location>
</feature>
<evidence type="ECO:0000313" key="3">
    <source>
        <dbReference type="EMBL" id="EFC40941.1"/>
    </source>
</evidence>
<proteinExistence type="predicted"/>
<dbReference type="VEuPathDB" id="AmoebaDB:NAEGRDRAFT_71216"/>
<dbReference type="EMBL" id="GG738889">
    <property type="protein sequence ID" value="EFC40941.1"/>
    <property type="molecule type" value="Genomic_DNA"/>
</dbReference>
<dbReference type="InParanoid" id="D2VQG3"/>
<protein>
    <submittedName>
        <fullName evidence="3">Predicted protein</fullName>
    </submittedName>
</protein>
<keyword evidence="2" id="KW-1133">Transmembrane helix</keyword>
<name>D2VQG3_NAEGR</name>
<accession>D2VQG3</accession>
<keyword evidence="2" id="KW-0472">Membrane</keyword>
<feature type="region of interest" description="Disordered" evidence="1">
    <location>
        <begin position="491"/>
        <end position="530"/>
    </location>
</feature>
<dbReference type="GeneID" id="8855883"/>
<feature type="transmembrane region" description="Helical" evidence="2">
    <location>
        <begin position="452"/>
        <end position="472"/>
    </location>
</feature>
<dbReference type="OMA" id="ICYCTES"/>
<dbReference type="Proteomes" id="UP000006671">
    <property type="component" value="Unassembled WGS sequence"/>
</dbReference>
<feature type="transmembrane region" description="Helical" evidence="2">
    <location>
        <begin position="283"/>
        <end position="301"/>
    </location>
</feature>
<organism evidence="4">
    <name type="scientific">Naegleria gruberi</name>
    <name type="common">Amoeba</name>
    <dbReference type="NCBI Taxonomy" id="5762"/>
    <lineage>
        <taxon>Eukaryota</taxon>
        <taxon>Discoba</taxon>
        <taxon>Heterolobosea</taxon>
        <taxon>Tetramitia</taxon>
        <taxon>Eutetramitia</taxon>
        <taxon>Vahlkampfiidae</taxon>
        <taxon>Naegleria</taxon>
    </lineage>
</organism>
<feature type="transmembrane region" description="Helical" evidence="2">
    <location>
        <begin position="349"/>
        <end position="369"/>
    </location>
</feature>
<feature type="transmembrane region" description="Helical" evidence="2">
    <location>
        <begin position="307"/>
        <end position="328"/>
    </location>
</feature>
<dbReference type="RefSeq" id="XP_002673685.1">
    <property type="nucleotide sequence ID" value="XM_002673639.1"/>
</dbReference>
<sequence length="530" mass="60303">MPFRHPFTNNIFDPKIPTLLMLILIGAASITHCSLPTFNNAKFQCNSSERISSFDYGSPYTYIDYKDKLELFCSSAIIPKTIMFDIGRNTLSYDLLFSFPTLGDEIDICRSMRIWEASNEKYQCKNLFNQTSFQFYVSDFEEKYLKETGFDTYQWINYCFYCGSDRYLNKVNAKTENSYFRQVGFVIDNFPKSKFFCGLEELGIPVVMKKENDNFFPYVYGCYCSKSDMFSLRCLSSKVDIFINYGLMAFKLILTVSFNLLALIIFPYRAIEFYNRNTKGKSVVLLLTGSGSFMLFISVMLEVFDIYGVANIFTAFAILFTFMALVVMSRNKYVTVVYAITHTKPKNGLNILIGAVFAILVIGLMGISAVDIITNMKATSYFMVSICALTVLVMTFQLIWMHLALKKVSDINIFQTGTGKMIALSIFITIILDVSFLLTIARSVPAKEVTNALLTTFSIALVMLILTGISIVEIDFLEMFNTIGARLFKRKKDEHSEKETSNDSETSATTNQENDSLLNSEKSPNMQYSH</sequence>
<feature type="transmembrane region" description="Helical" evidence="2">
    <location>
        <begin position="421"/>
        <end position="440"/>
    </location>
</feature>
<evidence type="ECO:0000313" key="4">
    <source>
        <dbReference type="Proteomes" id="UP000006671"/>
    </source>
</evidence>
<gene>
    <name evidence="3" type="ORF">NAEGRDRAFT_71216</name>
</gene>
<feature type="compositionally biased region" description="Basic and acidic residues" evidence="1">
    <location>
        <begin position="491"/>
        <end position="501"/>
    </location>
</feature>
<dbReference type="KEGG" id="ngr:NAEGRDRAFT_71216"/>
<reference evidence="3 4" key="1">
    <citation type="journal article" date="2010" name="Cell">
        <title>The genome of Naegleria gruberi illuminates early eukaryotic versatility.</title>
        <authorList>
            <person name="Fritz-Laylin L.K."/>
            <person name="Prochnik S.E."/>
            <person name="Ginger M.L."/>
            <person name="Dacks J.B."/>
            <person name="Carpenter M.L."/>
            <person name="Field M.C."/>
            <person name="Kuo A."/>
            <person name="Paredez A."/>
            <person name="Chapman J."/>
            <person name="Pham J."/>
            <person name="Shu S."/>
            <person name="Neupane R."/>
            <person name="Cipriano M."/>
            <person name="Mancuso J."/>
            <person name="Tu H."/>
            <person name="Salamov A."/>
            <person name="Lindquist E."/>
            <person name="Shapiro H."/>
            <person name="Lucas S."/>
            <person name="Grigoriev I.V."/>
            <person name="Cande W.Z."/>
            <person name="Fulton C."/>
            <person name="Rokhsar D.S."/>
            <person name="Dawson S.C."/>
        </authorList>
    </citation>
    <scope>NUCLEOTIDE SEQUENCE [LARGE SCALE GENOMIC DNA]</scope>
    <source>
        <strain evidence="3 4">NEG-M</strain>
    </source>
</reference>
<feature type="compositionally biased region" description="Polar residues" evidence="1">
    <location>
        <begin position="503"/>
        <end position="530"/>
    </location>
</feature>
<feature type="transmembrane region" description="Helical" evidence="2">
    <location>
        <begin position="381"/>
        <end position="400"/>
    </location>
</feature>
<evidence type="ECO:0000256" key="2">
    <source>
        <dbReference type="SAM" id="Phobius"/>
    </source>
</evidence>
<keyword evidence="4" id="KW-1185">Reference proteome</keyword>